<keyword evidence="4 7" id="KW-1133">Transmembrane helix</keyword>
<evidence type="ECO:0000256" key="2">
    <source>
        <dbReference type="ARBA" id="ARBA00009765"/>
    </source>
</evidence>
<dbReference type="OrthoDB" id="9803416at2"/>
<dbReference type="GO" id="GO:0046873">
    <property type="term" value="F:metal ion transmembrane transporter activity"/>
    <property type="evidence" value="ECO:0007669"/>
    <property type="project" value="InterPro"/>
</dbReference>
<dbReference type="InterPro" id="IPR047199">
    <property type="entry name" value="CorA-like"/>
</dbReference>
<evidence type="ECO:0000256" key="1">
    <source>
        <dbReference type="ARBA" id="ARBA00004141"/>
    </source>
</evidence>
<gene>
    <name evidence="8" type="ORF">C7P63_06735</name>
</gene>
<evidence type="ECO:0000256" key="3">
    <source>
        <dbReference type="ARBA" id="ARBA00022692"/>
    </source>
</evidence>
<keyword evidence="9" id="KW-1185">Reference proteome</keyword>
<evidence type="ECO:0000313" key="9">
    <source>
        <dbReference type="Proteomes" id="UP000277864"/>
    </source>
</evidence>
<dbReference type="CDD" id="cd12827">
    <property type="entry name" value="EcCorA_ZntB-like_u2"/>
    <property type="match status" value="1"/>
</dbReference>
<comment type="similarity">
    <text evidence="2">Belongs to the CorA metal ion transporter (MIT) (TC 1.A.35) family.</text>
</comment>
<name>A0A429Z6X5_9ENTE</name>
<proteinExistence type="inferred from homology"/>
<dbReference type="InterPro" id="IPR045863">
    <property type="entry name" value="CorA_TM1_TM2"/>
</dbReference>
<dbReference type="Pfam" id="PF01544">
    <property type="entry name" value="CorA"/>
    <property type="match status" value="1"/>
</dbReference>
<feature type="transmembrane region" description="Helical" evidence="7">
    <location>
        <begin position="291"/>
        <end position="310"/>
    </location>
</feature>
<sequence length="316" mass="36488">MKSYYALNKQLQLSESTPEKTNWIHLEKPTLEEIEELTSTYHLPLDYLTAVLDNQEISRQEHLNQKSFDHPVLLILQYPTAGTSPSGYKQFETLPFSIIFTQNIIVTSSNTSLSIQEMFASKLKLPQNIDLYEAVTLKLSWYFASLFNYYIRTISAETDLLEAELQNATENKQLYQLMDMQKSLIYFDAALEQNLAIYRLMSTSPILFHTKEEHALLFDIMIETKQAISSADIQAQVLNQLGNMFSAIISNNMNIVMKVLTVITIVLTIPTIIGGVYGMNVKLPFANEDNMFWWLTFATFALSILTIWWLRFHKFF</sequence>
<dbReference type="Gene3D" id="1.20.58.340">
    <property type="entry name" value="Magnesium transport protein CorA, transmembrane region"/>
    <property type="match status" value="2"/>
</dbReference>
<feature type="transmembrane region" description="Helical" evidence="7">
    <location>
        <begin position="259"/>
        <end position="279"/>
    </location>
</feature>
<dbReference type="PANTHER" id="PTHR47891:SF2">
    <property type="entry name" value="MAGNESIUM AND COBALT TRANSPORTER"/>
    <property type="match status" value="1"/>
</dbReference>
<evidence type="ECO:0000256" key="5">
    <source>
        <dbReference type="ARBA" id="ARBA00023136"/>
    </source>
</evidence>
<accession>A0A429Z6X5</accession>
<keyword evidence="5 7" id="KW-0472">Membrane</keyword>
<dbReference type="InterPro" id="IPR045861">
    <property type="entry name" value="CorA_cytoplasmic_dom"/>
</dbReference>
<dbReference type="InterPro" id="IPR002523">
    <property type="entry name" value="MgTranspt_CorA/ZnTranspt_ZntB"/>
</dbReference>
<dbReference type="Gene3D" id="3.30.460.20">
    <property type="entry name" value="CorA soluble domain-like"/>
    <property type="match status" value="1"/>
</dbReference>
<evidence type="ECO:0000256" key="4">
    <source>
        <dbReference type="ARBA" id="ARBA00022989"/>
    </source>
</evidence>
<evidence type="ECO:0000256" key="6">
    <source>
        <dbReference type="SAM" id="Coils"/>
    </source>
</evidence>
<comment type="subcellular location">
    <subcellularLocation>
        <location evidence="1">Membrane</location>
        <topology evidence="1">Multi-pass membrane protein</topology>
    </subcellularLocation>
</comment>
<dbReference type="AlphaFoldDB" id="A0A429Z6X5"/>
<comment type="caution">
    <text evidence="8">The sequence shown here is derived from an EMBL/GenBank/DDBJ whole genome shotgun (WGS) entry which is preliminary data.</text>
</comment>
<reference evidence="8 9" key="1">
    <citation type="submission" date="2018-03" db="EMBL/GenBank/DDBJ databases">
        <authorList>
            <person name="Gulvik C.A."/>
        </authorList>
    </citation>
    <scope>NUCLEOTIDE SEQUENCE [LARGE SCALE GENOMIC DNA]</scope>
    <source>
        <strain evidence="8 9">JCM 31581</strain>
    </source>
</reference>
<dbReference type="EMBL" id="PXZH01000002">
    <property type="protein sequence ID" value="RST89457.1"/>
    <property type="molecule type" value="Genomic_DNA"/>
</dbReference>
<dbReference type="Proteomes" id="UP000277864">
    <property type="component" value="Unassembled WGS sequence"/>
</dbReference>
<dbReference type="SUPFAM" id="SSF143865">
    <property type="entry name" value="CorA soluble domain-like"/>
    <property type="match status" value="1"/>
</dbReference>
<dbReference type="SUPFAM" id="SSF144083">
    <property type="entry name" value="Magnesium transport protein CorA, transmembrane region"/>
    <property type="match status" value="1"/>
</dbReference>
<dbReference type="GO" id="GO:0016020">
    <property type="term" value="C:membrane"/>
    <property type="evidence" value="ECO:0007669"/>
    <property type="project" value="UniProtKB-SubCell"/>
</dbReference>
<feature type="coiled-coil region" evidence="6">
    <location>
        <begin position="151"/>
        <end position="178"/>
    </location>
</feature>
<protein>
    <submittedName>
        <fullName evidence="8">Magnesium transporter CorA</fullName>
    </submittedName>
</protein>
<evidence type="ECO:0000313" key="8">
    <source>
        <dbReference type="EMBL" id="RST89457.1"/>
    </source>
</evidence>
<organism evidence="8 9">
    <name type="scientific">Vagococcus humatus</name>
    <dbReference type="NCBI Taxonomy" id="1889241"/>
    <lineage>
        <taxon>Bacteria</taxon>
        <taxon>Bacillati</taxon>
        <taxon>Bacillota</taxon>
        <taxon>Bacilli</taxon>
        <taxon>Lactobacillales</taxon>
        <taxon>Enterococcaceae</taxon>
        <taxon>Vagococcus</taxon>
    </lineage>
</organism>
<dbReference type="PANTHER" id="PTHR47891">
    <property type="entry name" value="TRANSPORTER-RELATED"/>
    <property type="match status" value="1"/>
</dbReference>
<dbReference type="RefSeq" id="WP_125943391.1">
    <property type="nucleotide sequence ID" value="NZ_PXZH01000002.1"/>
</dbReference>
<keyword evidence="3 7" id="KW-0812">Transmembrane</keyword>
<evidence type="ECO:0000256" key="7">
    <source>
        <dbReference type="SAM" id="Phobius"/>
    </source>
</evidence>
<keyword evidence="6" id="KW-0175">Coiled coil</keyword>